<keyword evidence="4" id="KW-1185">Reference proteome</keyword>
<keyword evidence="2" id="KW-1133">Transmembrane helix</keyword>
<evidence type="ECO:0000313" key="3">
    <source>
        <dbReference type="EMBL" id="OIW27823.1"/>
    </source>
</evidence>
<evidence type="ECO:0000256" key="2">
    <source>
        <dbReference type="SAM" id="Phobius"/>
    </source>
</evidence>
<keyword evidence="2" id="KW-0472">Membrane</keyword>
<sequence length="352" mass="41330">MHPPLRRVLTTRLIRYPLYLLLLLTLIEVIGIFIPEDWLEFEFDTGETAQHHHLHAATNPYRDLPEDQLTAVKEVLFTAETLRDTFLPTSVPDDDDYEFLSKLVRSLETREDISWTTLYETGVGDTLSAIADRHPWHAPFADEPLGLTDRFWKLNDHWSRLGKEAGKPERWEVEHDSTFLPPLTEARGVDGEAEAEAGLEAFLSEEQREKMEKRWAEWKKERDRRVSYLKIHPPTPLAWFPLPTGEGRREAWEEVMDDGVVEAGKSVDPGRLAASQKWKPWYTSLMLEDVPFEWRAPGEDPEEEMTPEEFDRWMEKFNRQREGWNERKRKQEEVQEKLKAERDVVKGVKDEL</sequence>
<dbReference type="EMBL" id="KV875099">
    <property type="protein sequence ID" value="OIW27823.1"/>
    <property type="molecule type" value="Genomic_DNA"/>
</dbReference>
<dbReference type="AlphaFoldDB" id="A0A1J7IJQ1"/>
<dbReference type="Proteomes" id="UP000182658">
    <property type="component" value="Unassembled WGS sequence"/>
</dbReference>
<keyword evidence="2" id="KW-0812">Transmembrane</keyword>
<feature type="transmembrane region" description="Helical" evidence="2">
    <location>
        <begin position="16"/>
        <end position="34"/>
    </location>
</feature>
<organism evidence="3 4">
    <name type="scientific">Coniochaeta ligniaria NRRL 30616</name>
    <dbReference type="NCBI Taxonomy" id="1408157"/>
    <lineage>
        <taxon>Eukaryota</taxon>
        <taxon>Fungi</taxon>
        <taxon>Dikarya</taxon>
        <taxon>Ascomycota</taxon>
        <taxon>Pezizomycotina</taxon>
        <taxon>Sordariomycetes</taxon>
        <taxon>Sordariomycetidae</taxon>
        <taxon>Coniochaetales</taxon>
        <taxon>Coniochaetaceae</taxon>
        <taxon>Coniochaeta</taxon>
    </lineage>
</organism>
<reference evidence="3 4" key="1">
    <citation type="submission" date="2016-10" db="EMBL/GenBank/DDBJ databases">
        <title>Draft genome sequence of Coniochaeta ligniaria NRRL30616, a lignocellulolytic fungus for bioabatement of inhibitors in plant biomass hydrolysates.</title>
        <authorList>
            <consortium name="DOE Joint Genome Institute"/>
            <person name="Jimenez D.J."/>
            <person name="Hector R.E."/>
            <person name="Riley R."/>
            <person name="Sun H."/>
            <person name="Grigoriev I.V."/>
            <person name="Van Elsas J.D."/>
            <person name="Nichols N.N."/>
        </authorList>
    </citation>
    <scope>NUCLEOTIDE SEQUENCE [LARGE SCALE GENOMIC DNA]</scope>
    <source>
        <strain evidence="3 4">NRRL 30616</strain>
    </source>
</reference>
<dbReference type="OrthoDB" id="5211520at2759"/>
<name>A0A1J7IJQ1_9PEZI</name>
<feature type="region of interest" description="Disordered" evidence="1">
    <location>
        <begin position="322"/>
        <end position="352"/>
    </location>
</feature>
<accession>A0A1J7IJQ1</accession>
<protein>
    <submittedName>
        <fullName evidence="3">Uncharacterized protein</fullName>
    </submittedName>
</protein>
<dbReference type="InParanoid" id="A0A1J7IJQ1"/>
<gene>
    <name evidence="3" type="ORF">CONLIGDRAFT_634155</name>
</gene>
<evidence type="ECO:0000256" key="1">
    <source>
        <dbReference type="SAM" id="MobiDB-lite"/>
    </source>
</evidence>
<proteinExistence type="predicted"/>
<evidence type="ECO:0000313" key="4">
    <source>
        <dbReference type="Proteomes" id="UP000182658"/>
    </source>
</evidence>